<dbReference type="AlphaFoldDB" id="B8B448"/>
<gene>
    <name evidence="1" type="ORF">OsI_23521</name>
</gene>
<accession>B8B448</accession>
<reference evidence="1 2" key="1">
    <citation type="journal article" date="2005" name="PLoS Biol.">
        <title>The genomes of Oryza sativa: a history of duplications.</title>
        <authorList>
            <person name="Yu J."/>
            <person name="Wang J."/>
            <person name="Lin W."/>
            <person name="Li S."/>
            <person name="Li H."/>
            <person name="Zhou J."/>
            <person name="Ni P."/>
            <person name="Dong W."/>
            <person name="Hu S."/>
            <person name="Zeng C."/>
            <person name="Zhang J."/>
            <person name="Zhang Y."/>
            <person name="Li R."/>
            <person name="Xu Z."/>
            <person name="Li S."/>
            <person name="Li X."/>
            <person name="Zheng H."/>
            <person name="Cong L."/>
            <person name="Lin L."/>
            <person name="Yin J."/>
            <person name="Geng J."/>
            <person name="Li G."/>
            <person name="Shi J."/>
            <person name="Liu J."/>
            <person name="Lv H."/>
            <person name="Li J."/>
            <person name="Wang J."/>
            <person name="Deng Y."/>
            <person name="Ran L."/>
            <person name="Shi X."/>
            <person name="Wang X."/>
            <person name="Wu Q."/>
            <person name="Li C."/>
            <person name="Ren X."/>
            <person name="Wang J."/>
            <person name="Wang X."/>
            <person name="Li D."/>
            <person name="Liu D."/>
            <person name="Zhang X."/>
            <person name="Ji Z."/>
            <person name="Zhao W."/>
            <person name="Sun Y."/>
            <person name="Zhang Z."/>
            <person name="Bao J."/>
            <person name="Han Y."/>
            <person name="Dong L."/>
            <person name="Ji J."/>
            <person name="Chen P."/>
            <person name="Wu S."/>
            <person name="Liu J."/>
            <person name="Xiao Y."/>
            <person name="Bu D."/>
            <person name="Tan J."/>
            <person name="Yang L."/>
            <person name="Ye C."/>
            <person name="Zhang J."/>
            <person name="Xu J."/>
            <person name="Zhou Y."/>
            <person name="Yu Y."/>
            <person name="Zhang B."/>
            <person name="Zhuang S."/>
            <person name="Wei H."/>
            <person name="Liu B."/>
            <person name="Lei M."/>
            <person name="Yu H."/>
            <person name="Li Y."/>
            <person name="Xu H."/>
            <person name="Wei S."/>
            <person name="He X."/>
            <person name="Fang L."/>
            <person name="Zhang Z."/>
            <person name="Zhang Y."/>
            <person name="Huang X."/>
            <person name="Su Z."/>
            <person name="Tong W."/>
            <person name="Li J."/>
            <person name="Tong Z."/>
            <person name="Li S."/>
            <person name="Ye J."/>
            <person name="Wang L."/>
            <person name="Fang L."/>
            <person name="Lei T."/>
            <person name="Chen C."/>
            <person name="Chen H."/>
            <person name="Xu Z."/>
            <person name="Li H."/>
            <person name="Huang H."/>
            <person name="Zhang F."/>
            <person name="Xu H."/>
            <person name="Li N."/>
            <person name="Zhao C."/>
            <person name="Li S."/>
            <person name="Dong L."/>
            <person name="Huang Y."/>
            <person name="Li L."/>
            <person name="Xi Y."/>
            <person name="Qi Q."/>
            <person name="Li W."/>
            <person name="Zhang B."/>
            <person name="Hu W."/>
            <person name="Zhang Y."/>
            <person name="Tian X."/>
            <person name="Jiao Y."/>
            <person name="Liang X."/>
            <person name="Jin J."/>
            <person name="Gao L."/>
            <person name="Zheng W."/>
            <person name="Hao B."/>
            <person name="Liu S."/>
            <person name="Wang W."/>
            <person name="Yuan L."/>
            <person name="Cao M."/>
            <person name="McDermott J."/>
            <person name="Samudrala R."/>
            <person name="Wang J."/>
            <person name="Wong G.K."/>
            <person name="Yang H."/>
        </authorList>
    </citation>
    <scope>NUCLEOTIDE SEQUENCE [LARGE SCALE GENOMIC DNA]</scope>
    <source>
        <strain evidence="2">cv. 93-11</strain>
    </source>
</reference>
<proteinExistence type="predicted"/>
<evidence type="ECO:0000313" key="2">
    <source>
        <dbReference type="Proteomes" id="UP000007015"/>
    </source>
</evidence>
<dbReference type="EMBL" id="CM000131">
    <property type="protein sequence ID" value="EEC80884.1"/>
    <property type="molecule type" value="Genomic_DNA"/>
</dbReference>
<sequence length="180" mass="20427">MEFDDLSHAVTEISIDEQSSNGFKKDGRFAKQNDVADIYNQFLERADQEDEYEDNEEVAAAEIVWGKEPIAVNQKWIKQTKSTYDFDVTKADKLFEFLVKEGRIKLPEGHSMLRPDGVKDKRRLSIADLSMKELAGCVLVMIGVLMINQERGMLITVGLIMKKKKIMVMSGKKDNGVHLA</sequence>
<dbReference type="Gramene" id="BGIOSGA023165-TA">
    <property type="protein sequence ID" value="BGIOSGA023165-PA"/>
    <property type="gene ID" value="BGIOSGA023165"/>
</dbReference>
<dbReference type="Proteomes" id="UP000007015">
    <property type="component" value="Chromosome 6"/>
</dbReference>
<keyword evidence="2" id="KW-1185">Reference proteome</keyword>
<evidence type="ECO:0000313" key="1">
    <source>
        <dbReference type="EMBL" id="EEC80884.1"/>
    </source>
</evidence>
<protein>
    <submittedName>
        <fullName evidence="1">Uncharacterized protein</fullName>
    </submittedName>
</protein>
<organism evidence="1 2">
    <name type="scientific">Oryza sativa subsp. indica</name>
    <name type="common">Rice</name>
    <dbReference type="NCBI Taxonomy" id="39946"/>
    <lineage>
        <taxon>Eukaryota</taxon>
        <taxon>Viridiplantae</taxon>
        <taxon>Streptophyta</taxon>
        <taxon>Embryophyta</taxon>
        <taxon>Tracheophyta</taxon>
        <taxon>Spermatophyta</taxon>
        <taxon>Magnoliopsida</taxon>
        <taxon>Liliopsida</taxon>
        <taxon>Poales</taxon>
        <taxon>Poaceae</taxon>
        <taxon>BOP clade</taxon>
        <taxon>Oryzoideae</taxon>
        <taxon>Oryzeae</taxon>
        <taxon>Oryzinae</taxon>
        <taxon>Oryza</taxon>
        <taxon>Oryza sativa</taxon>
    </lineage>
</organism>
<name>B8B448_ORYSI</name>
<dbReference type="HOGENOM" id="CLU_1498686_0_0_1"/>